<gene>
    <name evidence="2" type="ORF">STRAU_5648</name>
</gene>
<feature type="compositionally biased region" description="Pro residues" evidence="1">
    <location>
        <begin position="17"/>
        <end position="26"/>
    </location>
</feature>
<sequence>MRRNLSLARAPFMGLRPSPPFRPSGPPGLVLKRRTG</sequence>
<reference evidence="2 3" key="1">
    <citation type="submission" date="2013-02" db="EMBL/GenBank/DDBJ databases">
        <title>Draft Genome Sequence of Streptomyces aurantiacus, Which Produces Setomimycin.</title>
        <authorList>
            <person name="Gruening B.A."/>
            <person name="Praeg A."/>
            <person name="Erxleben A."/>
            <person name="Guenther S."/>
            <person name="Mueller M."/>
        </authorList>
    </citation>
    <scope>NUCLEOTIDE SEQUENCE [LARGE SCALE GENOMIC DNA]</scope>
    <source>
        <strain evidence="2 3">JA 4570</strain>
    </source>
</reference>
<feature type="region of interest" description="Disordered" evidence="1">
    <location>
        <begin position="1"/>
        <end position="36"/>
    </location>
</feature>
<dbReference type="EMBL" id="AOPZ01000318">
    <property type="protein sequence ID" value="EPH41300.1"/>
    <property type="molecule type" value="Genomic_DNA"/>
</dbReference>
<protein>
    <submittedName>
        <fullName evidence="2">Uncharacterized protein</fullName>
    </submittedName>
</protein>
<name>S3ZS92_9ACTN</name>
<dbReference type="AlphaFoldDB" id="S3ZS92"/>
<accession>S3ZS92</accession>
<proteinExistence type="predicted"/>
<comment type="caution">
    <text evidence="2">The sequence shown here is derived from an EMBL/GenBank/DDBJ whole genome shotgun (WGS) entry which is preliminary data.</text>
</comment>
<dbReference type="PATRIC" id="fig|1286094.4.peg.5577"/>
<keyword evidence="3" id="KW-1185">Reference proteome</keyword>
<organism evidence="2 3">
    <name type="scientific">Streptomyces aurantiacus JA 4570</name>
    <dbReference type="NCBI Taxonomy" id="1286094"/>
    <lineage>
        <taxon>Bacteria</taxon>
        <taxon>Bacillati</taxon>
        <taxon>Actinomycetota</taxon>
        <taxon>Actinomycetes</taxon>
        <taxon>Kitasatosporales</taxon>
        <taxon>Streptomycetaceae</taxon>
        <taxon>Streptomyces</taxon>
        <taxon>Streptomyces aurantiacus group</taxon>
    </lineage>
</organism>
<evidence type="ECO:0000313" key="2">
    <source>
        <dbReference type="EMBL" id="EPH41300.1"/>
    </source>
</evidence>
<evidence type="ECO:0000256" key="1">
    <source>
        <dbReference type="SAM" id="MobiDB-lite"/>
    </source>
</evidence>
<dbReference type="Proteomes" id="UP000014629">
    <property type="component" value="Unassembled WGS sequence"/>
</dbReference>
<evidence type="ECO:0000313" key="3">
    <source>
        <dbReference type="Proteomes" id="UP000014629"/>
    </source>
</evidence>